<proteinExistence type="predicted"/>
<name>A0A538SD23_UNCEI</name>
<sequence length="219" mass="23465">MKLARLISAVLLVPCLLAPAAGAARLGTGKSVVWLGLNGNQTQLVGPTTGLLDPAGQIATGRRFEEGEVGLHAAYSYFLSDVWSLVLSGGLAVGHETYEPKVGNKQVLSSFSWNARVGFDRYAFITDDVALYAGPGVLIWDGSAEFDGSRNPAIDIEWPETHQVGFNGRVGMYARFAPHYALFGHLGQVIAHNIAKDSAGKNVWWSNHHEGSVGLAVDY</sequence>
<feature type="signal peptide" evidence="1">
    <location>
        <begin position="1"/>
        <end position="23"/>
    </location>
</feature>
<dbReference type="EMBL" id="VBOT01000125">
    <property type="protein sequence ID" value="TMQ49281.1"/>
    <property type="molecule type" value="Genomic_DNA"/>
</dbReference>
<protein>
    <recommendedName>
        <fullName evidence="4">Outer membrane protein beta-barrel domain-containing protein</fullName>
    </recommendedName>
</protein>
<dbReference type="AlphaFoldDB" id="A0A538SD23"/>
<evidence type="ECO:0000313" key="3">
    <source>
        <dbReference type="Proteomes" id="UP000320184"/>
    </source>
</evidence>
<reference evidence="2 3" key="1">
    <citation type="journal article" date="2019" name="Nat. Microbiol.">
        <title>Mediterranean grassland soil C-N compound turnover is dependent on rainfall and depth, and is mediated by genomically divergent microorganisms.</title>
        <authorList>
            <person name="Diamond S."/>
            <person name="Andeer P.F."/>
            <person name="Li Z."/>
            <person name="Crits-Christoph A."/>
            <person name="Burstein D."/>
            <person name="Anantharaman K."/>
            <person name="Lane K.R."/>
            <person name="Thomas B.C."/>
            <person name="Pan C."/>
            <person name="Northen T.R."/>
            <person name="Banfield J.F."/>
        </authorList>
    </citation>
    <scope>NUCLEOTIDE SEQUENCE [LARGE SCALE GENOMIC DNA]</scope>
    <source>
        <strain evidence="2">WS_3</strain>
    </source>
</reference>
<evidence type="ECO:0008006" key="4">
    <source>
        <dbReference type="Google" id="ProtNLM"/>
    </source>
</evidence>
<feature type="chain" id="PRO_5021878550" description="Outer membrane protein beta-barrel domain-containing protein" evidence="1">
    <location>
        <begin position="24"/>
        <end position="219"/>
    </location>
</feature>
<accession>A0A538SD23</accession>
<comment type="caution">
    <text evidence="2">The sequence shown here is derived from an EMBL/GenBank/DDBJ whole genome shotgun (WGS) entry which is preliminary data.</text>
</comment>
<dbReference type="Proteomes" id="UP000320184">
    <property type="component" value="Unassembled WGS sequence"/>
</dbReference>
<evidence type="ECO:0000313" key="2">
    <source>
        <dbReference type="EMBL" id="TMQ49281.1"/>
    </source>
</evidence>
<organism evidence="2 3">
    <name type="scientific">Eiseniibacteriota bacterium</name>
    <dbReference type="NCBI Taxonomy" id="2212470"/>
    <lineage>
        <taxon>Bacteria</taxon>
        <taxon>Candidatus Eiseniibacteriota</taxon>
    </lineage>
</organism>
<keyword evidence="1" id="KW-0732">Signal</keyword>
<gene>
    <name evidence="2" type="ORF">E6K73_10360</name>
</gene>
<evidence type="ECO:0000256" key="1">
    <source>
        <dbReference type="SAM" id="SignalP"/>
    </source>
</evidence>